<comment type="caution">
    <text evidence="1">The sequence shown here is derived from an EMBL/GenBank/DDBJ whole genome shotgun (WGS) entry which is preliminary data.</text>
</comment>
<name>A0AAE1EJ33_PETCI</name>
<evidence type="ECO:0000313" key="2">
    <source>
        <dbReference type="Proteomes" id="UP001286313"/>
    </source>
</evidence>
<reference evidence="1" key="1">
    <citation type="submission" date="2023-10" db="EMBL/GenBank/DDBJ databases">
        <title>Genome assemblies of two species of porcelain crab, Petrolisthes cinctipes and Petrolisthes manimaculis (Anomura: Porcellanidae).</title>
        <authorList>
            <person name="Angst P."/>
        </authorList>
    </citation>
    <scope>NUCLEOTIDE SEQUENCE</scope>
    <source>
        <strain evidence="1">PB745_01</strain>
        <tissue evidence="1">Gill</tissue>
    </source>
</reference>
<proteinExistence type="predicted"/>
<accession>A0AAE1EJ33</accession>
<dbReference type="AlphaFoldDB" id="A0AAE1EJ33"/>
<organism evidence="1 2">
    <name type="scientific">Petrolisthes cinctipes</name>
    <name type="common">Flat porcelain crab</name>
    <dbReference type="NCBI Taxonomy" id="88211"/>
    <lineage>
        <taxon>Eukaryota</taxon>
        <taxon>Metazoa</taxon>
        <taxon>Ecdysozoa</taxon>
        <taxon>Arthropoda</taxon>
        <taxon>Crustacea</taxon>
        <taxon>Multicrustacea</taxon>
        <taxon>Malacostraca</taxon>
        <taxon>Eumalacostraca</taxon>
        <taxon>Eucarida</taxon>
        <taxon>Decapoda</taxon>
        <taxon>Pleocyemata</taxon>
        <taxon>Anomura</taxon>
        <taxon>Galatheoidea</taxon>
        <taxon>Porcellanidae</taxon>
        <taxon>Petrolisthes</taxon>
    </lineage>
</organism>
<evidence type="ECO:0000313" key="1">
    <source>
        <dbReference type="EMBL" id="KAK3853588.1"/>
    </source>
</evidence>
<feature type="non-terminal residue" evidence="1">
    <location>
        <position position="1"/>
    </location>
</feature>
<gene>
    <name evidence="1" type="ORF">Pcinc_039879</name>
</gene>
<protein>
    <submittedName>
        <fullName evidence="1">Uncharacterized protein</fullName>
    </submittedName>
</protein>
<dbReference type="Proteomes" id="UP001286313">
    <property type="component" value="Unassembled WGS sequence"/>
</dbReference>
<sequence length="89" mass="9868">AEEEIERERAKGSRKQTTNEALNIHIRREVGSKDGRGNLDRSVWLQLLTLNTELAIASLLSPPISYGINYCNAFSNVLLVSSNQALKNA</sequence>
<dbReference type="EMBL" id="JAWQEG010006903">
    <property type="protein sequence ID" value="KAK3853588.1"/>
    <property type="molecule type" value="Genomic_DNA"/>
</dbReference>
<keyword evidence="2" id="KW-1185">Reference proteome</keyword>